<accession>A0ACC3B904</accession>
<evidence type="ECO:0000313" key="1">
    <source>
        <dbReference type="EMBL" id="KAK1146863.1"/>
    </source>
</evidence>
<protein>
    <submittedName>
        <fullName evidence="1">Uncharacterized protein</fullName>
    </submittedName>
</protein>
<keyword evidence="2" id="KW-1185">Reference proteome</keyword>
<proteinExistence type="predicted"/>
<evidence type="ECO:0000313" key="2">
    <source>
        <dbReference type="Proteomes" id="UP001177260"/>
    </source>
</evidence>
<comment type="caution">
    <text evidence="1">The sequence shown here is derived from an EMBL/GenBank/DDBJ whole genome shotgun (WGS) entry which is preliminary data.</text>
</comment>
<organism evidence="1 2">
    <name type="scientific">Aspergillus melleus</name>
    <dbReference type="NCBI Taxonomy" id="138277"/>
    <lineage>
        <taxon>Eukaryota</taxon>
        <taxon>Fungi</taxon>
        <taxon>Dikarya</taxon>
        <taxon>Ascomycota</taxon>
        <taxon>Pezizomycotina</taxon>
        <taxon>Eurotiomycetes</taxon>
        <taxon>Eurotiomycetidae</taxon>
        <taxon>Eurotiales</taxon>
        <taxon>Aspergillaceae</taxon>
        <taxon>Aspergillus</taxon>
        <taxon>Aspergillus subgen. Circumdati</taxon>
    </lineage>
</organism>
<sequence length="275" mass="31019">MPLPVNYNYYHFHPNKVVGIVATALYGTSAIFHIVQLWRARAWYFLSLLTGAFMMTLGYIFRIMGAEDPTNFGPFVAQSVCIVLPPAFYAATIYMTYGRIVNHVGRDDLSLVSARRVTKIFLWGDIIAIIGQSTGGGLTPNGGNMAKIGDGITVAGLFVQLVFFGFFLVVTIVFERRMHAEAFKRPYPKWLVLVWVLFFVAALIIIRCIFRIIEYIQGAEGYLATHEVYLYIFDTLPMFVVQAIFHFWHPGNILRPKEQQGIPLTSQGTDSEETA</sequence>
<reference evidence="1 2" key="1">
    <citation type="journal article" date="2023" name="ACS Omega">
        <title>Identification of the Neoaspergillic Acid Biosynthesis Gene Cluster by Establishing an In Vitro CRISPR-Ribonucleoprotein Genetic System in Aspergillus melleus.</title>
        <authorList>
            <person name="Yuan B."/>
            <person name="Grau M.F."/>
            <person name="Murata R.M."/>
            <person name="Torok T."/>
            <person name="Venkateswaran K."/>
            <person name="Stajich J.E."/>
            <person name="Wang C.C.C."/>
        </authorList>
    </citation>
    <scope>NUCLEOTIDE SEQUENCE [LARGE SCALE GENOMIC DNA]</scope>
    <source>
        <strain evidence="1 2">IMV 1140</strain>
    </source>
</reference>
<gene>
    <name evidence="1" type="ORF">N8T08_002187</name>
</gene>
<dbReference type="EMBL" id="JAOPJF010000014">
    <property type="protein sequence ID" value="KAK1146863.1"/>
    <property type="molecule type" value="Genomic_DNA"/>
</dbReference>
<name>A0ACC3B904_9EURO</name>
<dbReference type="Proteomes" id="UP001177260">
    <property type="component" value="Unassembled WGS sequence"/>
</dbReference>